<evidence type="ECO:0000313" key="3">
    <source>
        <dbReference type="Proteomes" id="UP001642484"/>
    </source>
</evidence>
<evidence type="ECO:0000256" key="1">
    <source>
        <dbReference type="SAM" id="MobiDB-lite"/>
    </source>
</evidence>
<dbReference type="EMBL" id="CAXAMN010013891">
    <property type="protein sequence ID" value="CAK9041942.1"/>
    <property type="molecule type" value="Genomic_DNA"/>
</dbReference>
<reference evidence="2 3" key="1">
    <citation type="submission" date="2024-02" db="EMBL/GenBank/DDBJ databases">
        <authorList>
            <person name="Chen Y."/>
            <person name="Shah S."/>
            <person name="Dougan E. K."/>
            <person name="Thang M."/>
            <person name="Chan C."/>
        </authorList>
    </citation>
    <scope>NUCLEOTIDE SEQUENCE [LARGE SCALE GENOMIC DNA]</scope>
</reference>
<evidence type="ECO:0000313" key="2">
    <source>
        <dbReference type="EMBL" id="CAK9041942.1"/>
    </source>
</evidence>
<organism evidence="2 3">
    <name type="scientific">Durusdinium trenchii</name>
    <dbReference type="NCBI Taxonomy" id="1381693"/>
    <lineage>
        <taxon>Eukaryota</taxon>
        <taxon>Sar</taxon>
        <taxon>Alveolata</taxon>
        <taxon>Dinophyceae</taxon>
        <taxon>Suessiales</taxon>
        <taxon>Symbiodiniaceae</taxon>
        <taxon>Durusdinium</taxon>
    </lineage>
</organism>
<comment type="caution">
    <text evidence="2">The sequence shown here is derived from an EMBL/GenBank/DDBJ whole genome shotgun (WGS) entry which is preliminary data.</text>
</comment>
<keyword evidence="3" id="KW-1185">Reference proteome</keyword>
<gene>
    <name evidence="2" type="ORF">CCMP2556_LOCUS22409</name>
</gene>
<sequence length="136" mass="14732">MVLFKSSRSPLPVGSSPSRRAAKGRVIGPLVGEVLGACDARLEGEEPGLVIYVVEAASLVCLQAALEATAPVAPWPSWGASLQLELWEVEGQLSLSLRPREELDWTCSTARAQIPPSAPLPYLPFRQRWHMEMANG</sequence>
<protein>
    <submittedName>
        <fullName evidence="2">Uncharacterized protein</fullName>
    </submittedName>
</protein>
<accession>A0ABP0LTM6</accession>
<name>A0ABP0LTM6_9DINO</name>
<dbReference type="Proteomes" id="UP001642484">
    <property type="component" value="Unassembled WGS sequence"/>
</dbReference>
<feature type="region of interest" description="Disordered" evidence="1">
    <location>
        <begin position="1"/>
        <end position="20"/>
    </location>
</feature>
<proteinExistence type="predicted"/>